<dbReference type="OrthoDB" id="786795at2759"/>
<dbReference type="PANTHER" id="PTHR45647">
    <property type="entry name" value="OS02G0152300 PROTEIN"/>
    <property type="match status" value="1"/>
</dbReference>
<organism evidence="4 5">
    <name type="scientific">Senna tora</name>
    <dbReference type="NCBI Taxonomy" id="362788"/>
    <lineage>
        <taxon>Eukaryota</taxon>
        <taxon>Viridiplantae</taxon>
        <taxon>Streptophyta</taxon>
        <taxon>Embryophyta</taxon>
        <taxon>Tracheophyta</taxon>
        <taxon>Spermatophyta</taxon>
        <taxon>Magnoliopsida</taxon>
        <taxon>eudicotyledons</taxon>
        <taxon>Gunneridae</taxon>
        <taxon>Pentapetalae</taxon>
        <taxon>rosids</taxon>
        <taxon>fabids</taxon>
        <taxon>Fabales</taxon>
        <taxon>Fabaceae</taxon>
        <taxon>Caesalpinioideae</taxon>
        <taxon>Cassia clade</taxon>
        <taxon>Senna</taxon>
    </lineage>
</organism>
<dbReference type="EMBL" id="JAAIUW010000005">
    <property type="protein sequence ID" value="KAF7830169.1"/>
    <property type="molecule type" value="Genomic_DNA"/>
</dbReference>
<evidence type="ECO:0000313" key="5">
    <source>
        <dbReference type="Proteomes" id="UP000634136"/>
    </source>
</evidence>
<name>A0A834TY72_9FABA</name>
<evidence type="ECO:0000256" key="2">
    <source>
        <dbReference type="ARBA" id="ARBA00012483"/>
    </source>
</evidence>
<dbReference type="PANTHER" id="PTHR45647:SF132">
    <property type="entry name" value="KINASE WITH ADENINE NUCLEOTIDE ALPHA HYDROLASES-LIKE DOMAIN-CONTAINING PROTEIN"/>
    <property type="match status" value="1"/>
</dbReference>
<sequence length="211" mass="23734">MHSNGPLIILSEDPPYFSYMSIPSLIGDRMPRERDRETDGSTTSLVSSDSFAQILHTFLPYRIFCTRKNIQCKDVILEDEDISKALIKYASHSKIEHLVLGTKTGLLRRLKATDIPRSVAEGAPDFCTVYSIANGKIHSMKSASRPAPSITQSNLNMRGSDKRISMEALRKQANVRPSFLRGRMTLNNEWDIMWQEENGCSRVKVAVKSGE</sequence>
<dbReference type="AlphaFoldDB" id="A0A834TY72"/>
<comment type="catalytic activity">
    <reaction evidence="1">
        <text>S-ubiquitinyl-[E2 ubiquitin-conjugating enzyme]-L-cysteine + [acceptor protein]-L-lysine = [E2 ubiquitin-conjugating enzyme]-L-cysteine + N(6)-ubiquitinyl-[acceptor protein]-L-lysine.</text>
        <dbReference type="EC" id="2.3.2.27"/>
    </reaction>
</comment>
<evidence type="ECO:0000313" key="4">
    <source>
        <dbReference type="EMBL" id="KAF7830169.1"/>
    </source>
</evidence>
<dbReference type="InterPro" id="IPR051348">
    <property type="entry name" value="U-box_ubiquitin_ligases"/>
</dbReference>
<accession>A0A834TY72</accession>
<dbReference type="Proteomes" id="UP000634136">
    <property type="component" value="Unassembled WGS sequence"/>
</dbReference>
<evidence type="ECO:0000256" key="3">
    <source>
        <dbReference type="ARBA" id="ARBA00022786"/>
    </source>
</evidence>
<evidence type="ECO:0000256" key="1">
    <source>
        <dbReference type="ARBA" id="ARBA00000900"/>
    </source>
</evidence>
<gene>
    <name evidence="4" type="ORF">G2W53_012502</name>
</gene>
<keyword evidence="3" id="KW-0833">Ubl conjugation pathway</keyword>
<proteinExistence type="predicted"/>
<keyword evidence="5" id="KW-1185">Reference proteome</keyword>
<dbReference type="EC" id="2.3.2.27" evidence="2"/>
<comment type="caution">
    <text evidence="4">The sequence shown here is derived from an EMBL/GenBank/DDBJ whole genome shotgun (WGS) entry which is preliminary data.</text>
</comment>
<dbReference type="GO" id="GO:0061630">
    <property type="term" value="F:ubiquitin protein ligase activity"/>
    <property type="evidence" value="ECO:0007669"/>
    <property type="project" value="UniProtKB-EC"/>
</dbReference>
<reference evidence="4" key="1">
    <citation type="submission" date="2020-09" db="EMBL/GenBank/DDBJ databases">
        <title>Genome-Enabled Discovery of Anthraquinone Biosynthesis in Senna tora.</title>
        <authorList>
            <person name="Kang S.-H."/>
            <person name="Pandey R.P."/>
            <person name="Lee C.-M."/>
            <person name="Sim J.-S."/>
            <person name="Jeong J.-T."/>
            <person name="Choi B.-S."/>
            <person name="Jung M."/>
            <person name="Ginzburg D."/>
            <person name="Zhao K."/>
            <person name="Won S.Y."/>
            <person name="Oh T.-J."/>
            <person name="Yu Y."/>
            <person name="Kim N.-H."/>
            <person name="Lee O.R."/>
            <person name="Lee T.-H."/>
            <person name="Bashyal P."/>
            <person name="Kim T.-S."/>
            <person name="Lee W.-H."/>
            <person name="Kawkins C."/>
            <person name="Kim C.-K."/>
            <person name="Kim J.S."/>
            <person name="Ahn B.O."/>
            <person name="Rhee S.Y."/>
            <person name="Sohng J.K."/>
        </authorList>
    </citation>
    <scope>NUCLEOTIDE SEQUENCE</scope>
    <source>
        <tissue evidence="4">Leaf</tissue>
    </source>
</reference>
<protein>
    <recommendedName>
        <fullName evidence="2">RING-type E3 ubiquitin transferase</fullName>
        <ecNumber evidence="2">2.3.2.27</ecNumber>
    </recommendedName>
</protein>